<comment type="cofactor">
    <cofactor evidence="1">
        <name>pyridoxal 5'-phosphate</name>
        <dbReference type="ChEBI" id="CHEBI:597326"/>
    </cofactor>
</comment>
<proteinExistence type="inferred from homology"/>
<dbReference type="InterPro" id="IPR001544">
    <property type="entry name" value="Aminotrans_IV"/>
</dbReference>
<evidence type="ECO:0008006" key="6">
    <source>
        <dbReference type="Google" id="ProtNLM"/>
    </source>
</evidence>
<dbReference type="FunFam" id="3.20.10.10:FF:000002">
    <property type="entry name" value="D-alanine aminotransferase"/>
    <property type="match status" value="1"/>
</dbReference>
<dbReference type="PANTHER" id="PTHR42743:SF11">
    <property type="entry name" value="AMINODEOXYCHORISMATE LYASE"/>
    <property type="match status" value="1"/>
</dbReference>
<comment type="caution">
    <text evidence="4">The sequence shown here is derived from an EMBL/GenBank/DDBJ whole genome shotgun (WGS) entry which is preliminary data.</text>
</comment>
<name>A0A2M7V819_9BACT</name>
<dbReference type="InterPro" id="IPR050571">
    <property type="entry name" value="Class-IV_PLP-Dep_Aminotrnsfr"/>
</dbReference>
<organism evidence="4 5">
    <name type="scientific">Candidatus Magasanikbacteria bacterium CG_4_10_14_0_2_um_filter_37_12</name>
    <dbReference type="NCBI Taxonomy" id="1974637"/>
    <lineage>
        <taxon>Bacteria</taxon>
        <taxon>Candidatus Magasanikiibacteriota</taxon>
    </lineage>
</organism>
<keyword evidence="3" id="KW-0663">Pyridoxal phosphate</keyword>
<dbReference type="Gene3D" id="3.20.10.10">
    <property type="entry name" value="D-amino Acid Aminotransferase, subunit A, domain 2"/>
    <property type="match status" value="1"/>
</dbReference>
<evidence type="ECO:0000256" key="1">
    <source>
        <dbReference type="ARBA" id="ARBA00001933"/>
    </source>
</evidence>
<dbReference type="SUPFAM" id="SSF56752">
    <property type="entry name" value="D-aminoacid aminotransferase-like PLP-dependent enzymes"/>
    <property type="match status" value="1"/>
</dbReference>
<dbReference type="GO" id="GO:0003824">
    <property type="term" value="F:catalytic activity"/>
    <property type="evidence" value="ECO:0007669"/>
    <property type="project" value="InterPro"/>
</dbReference>
<dbReference type="Pfam" id="PF01063">
    <property type="entry name" value="Aminotran_4"/>
    <property type="match status" value="1"/>
</dbReference>
<comment type="similarity">
    <text evidence="2">Belongs to the class-IV pyridoxal-phosphate-dependent aminotransferase family.</text>
</comment>
<sequence>MNKQFSILNGNLIPSSEATIPISDKGYFFDFAVYDSLKIIQGKLFFPEFHIDRLLFSADQIGLKHHFDKKQIIKWINLLVEKNNLANYSIRTILIGDPDNGKQPKLYIFPVTGITYAPNECYSKGIKTISCVGQRRFPQAKTVDLLLAYTAKRTAKQADAKEVLMVDYDGFICEGGSSNFLAIQGDKLITPPREKCLEGITKKIILEIAKNNFEIIEKDILLTDLKNYDEFFITSTLKNVMPIRQIDDLVVTDKFPQTKKIMKLYKDYYTKNILNN</sequence>
<dbReference type="InterPro" id="IPR043131">
    <property type="entry name" value="BCAT-like_N"/>
</dbReference>
<dbReference type="Proteomes" id="UP000228568">
    <property type="component" value="Unassembled WGS sequence"/>
</dbReference>
<dbReference type="Gene3D" id="3.30.470.10">
    <property type="match status" value="1"/>
</dbReference>
<dbReference type="EMBL" id="PFPK01000027">
    <property type="protein sequence ID" value="PIZ94852.1"/>
    <property type="molecule type" value="Genomic_DNA"/>
</dbReference>
<dbReference type="InterPro" id="IPR036038">
    <property type="entry name" value="Aminotransferase-like"/>
</dbReference>
<dbReference type="AlphaFoldDB" id="A0A2M7V819"/>
<evidence type="ECO:0000313" key="5">
    <source>
        <dbReference type="Proteomes" id="UP000228568"/>
    </source>
</evidence>
<protein>
    <recommendedName>
        <fullName evidence="6">Branched-chain amino acid aminotransferase</fullName>
    </recommendedName>
</protein>
<evidence type="ECO:0000256" key="3">
    <source>
        <dbReference type="ARBA" id="ARBA00022898"/>
    </source>
</evidence>
<evidence type="ECO:0000256" key="2">
    <source>
        <dbReference type="ARBA" id="ARBA00009320"/>
    </source>
</evidence>
<accession>A0A2M7V819</accession>
<evidence type="ECO:0000313" key="4">
    <source>
        <dbReference type="EMBL" id="PIZ94852.1"/>
    </source>
</evidence>
<dbReference type="GO" id="GO:0008652">
    <property type="term" value="P:amino acid biosynthetic process"/>
    <property type="evidence" value="ECO:0007669"/>
    <property type="project" value="UniProtKB-ARBA"/>
</dbReference>
<gene>
    <name evidence="4" type="ORF">COX81_02345</name>
</gene>
<dbReference type="PANTHER" id="PTHR42743">
    <property type="entry name" value="AMINO-ACID AMINOTRANSFERASE"/>
    <property type="match status" value="1"/>
</dbReference>
<reference evidence="5" key="1">
    <citation type="submission" date="2017-09" db="EMBL/GenBank/DDBJ databases">
        <title>Depth-based differentiation of microbial function through sediment-hosted aquifers and enrichment of novel symbionts in the deep terrestrial subsurface.</title>
        <authorList>
            <person name="Probst A.J."/>
            <person name="Ladd B."/>
            <person name="Jarett J.K."/>
            <person name="Geller-Mcgrath D.E."/>
            <person name="Sieber C.M.K."/>
            <person name="Emerson J.B."/>
            <person name="Anantharaman K."/>
            <person name="Thomas B.C."/>
            <person name="Malmstrom R."/>
            <person name="Stieglmeier M."/>
            <person name="Klingl A."/>
            <person name="Woyke T."/>
            <person name="Ryan C.M."/>
            <person name="Banfield J.F."/>
        </authorList>
    </citation>
    <scope>NUCLEOTIDE SEQUENCE [LARGE SCALE GENOMIC DNA]</scope>
</reference>
<dbReference type="GO" id="GO:0046394">
    <property type="term" value="P:carboxylic acid biosynthetic process"/>
    <property type="evidence" value="ECO:0007669"/>
    <property type="project" value="UniProtKB-ARBA"/>
</dbReference>
<dbReference type="InterPro" id="IPR043132">
    <property type="entry name" value="BCAT-like_C"/>
</dbReference>